<dbReference type="Gene3D" id="3.10.20.470">
    <property type="match status" value="1"/>
</dbReference>
<sequence length="1224" mass="129955">MDQQRKTHFKMYKAHKQWLVAGVTAFSLVVGGAFGTSHAVWADEGTPVISAENTAGQQATNNDSGDVTPAAQTPSKANGDAGQTPTAEEATPTTDNAQPAAESAQPGEGTAPASVADGTASNGTTQDGVNSDVPNSDAANPNGADSDVADSNNANDEDASIETPATDQSQQTRPEARSARALSEGEDGSDPAETPTAEDGEETPANDETDPANDQQTAPLLGLSNNEVDGADLADVIAATNTFNVSKTNALQYTYSHLDRDASLKNMSGAKMWQSQAFADAIPMDASGYYQNTTVYNIDLWMPDYALQYVLWQSAFSSQYATINDFRANFTKNDLATLTNFSTDQAAQNTHGNSQTQGAPTNYYQALMSMQSLEGLQYATNLKTINLSPNIIVSENVYGTPTKNGNLWDIKALTNLTQLQGVQMVMFSITDVTALGDKPSLTNLSLSYNMITDISPLASDSGLNGSTALGFQHVLLDPITIREGTASYTTPSFIVKDLTDTNVPVKGYDGSGQSGYPGLYPSSSNGGNIDPQTLTWYGMLPDTSTNYGAFSTTWNDAATGFEGWFIQPYALDANASNIVVNYQLLKADGTQLTLAPSTVLSAEVDDTANLLSTTTVVNRITNLVNEQGFTFAGRLIDGTGLFSDAMANNGLAHFLASDAVTFTEEPQNFTILFLQDWDLTVHYYAKTTDENGDEVLTELPADIAPSKTTATNLNTPVLITDIVPDLSADKYAFDRVDTSPEGINWTTLPADATTLPFQDNDQEVRVIYHAVQQAKVQFVDADTLDANGDPTVLETLDYTTDSALQGELGAAITYDPAAKIAAYEAAGYRLVSNDTTSGYDFPLDPLAETPTFTITLAHTQSLKDTTTVAQTIHYTDGTNPLAPDATQQVTFTTVVDNTIANDPGTVYFKLGENTPALDATTQLFDSTGWTVYGDDAKPSFTATANPDVPGWRVDSITPAQTGLTQVDETAVTPTTTDSEITVLYVRAYEISDMSTVTQTITYQNKYGDSIHEPATATKTVLTVSNGQGGTTTFVAEGDVTDQPTLDENGVPTTGDWTQVPAGETPMFAPVINPTIAGMHVVSTTDPAGDLTRITAQPVTGDATQNYTVTYDYTEGVVPPEEAATLTVQFVDENGKSLLPSERKAFTIGSGYECTAPEISGYHLETAELPAGGSLSDGVASGQITTSNDVLTFVYKMNDGVVPPEEAATLTVEFVDENGKTAASI</sequence>
<evidence type="ECO:0000259" key="4">
    <source>
        <dbReference type="Pfam" id="PF06458"/>
    </source>
</evidence>
<keyword evidence="2" id="KW-0677">Repeat</keyword>
<keyword evidence="1" id="KW-0732">Signal</keyword>
<proteinExistence type="predicted"/>
<accession>A0ABW4CEU9</accession>
<feature type="domain" description="MucBP" evidence="4">
    <location>
        <begin position="1125"/>
        <end position="1195"/>
    </location>
</feature>
<dbReference type="InterPro" id="IPR041558">
    <property type="entry name" value="MucBP_2"/>
</dbReference>
<dbReference type="Gene3D" id="3.10.20.320">
    <property type="entry name" value="Putative peptidoglycan bound protein (lpxtg motif)"/>
    <property type="match status" value="1"/>
</dbReference>
<evidence type="ECO:0000259" key="5">
    <source>
        <dbReference type="Pfam" id="PF17965"/>
    </source>
</evidence>
<dbReference type="Pfam" id="PF06458">
    <property type="entry name" value="MucBP"/>
    <property type="match status" value="1"/>
</dbReference>
<feature type="compositionally biased region" description="Low complexity" evidence="3">
    <location>
        <begin position="142"/>
        <end position="154"/>
    </location>
</feature>
<evidence type="ECO:0000256" key="2">
    <source>
        <dbReference type="ARBA" id="ARBA00022737"/>
    </source>
</evidence>
<feature type="compositionally biased region" description="Polar residues" evidence="3">
    <location>
        <begin position="163"/>
        <end position="173"/>
    </location>
</feature>
<feature type="compositionally biased region" description="Low complexity" evidence="3">
    <location>
        <begin position="84"/>
        <end position="94"/>
    </location>
</feature>
<gene>
    <name evidence="6" type="ORF">ACFQ4P_00990</name>
</gene>
<evidence type="ECO:0000256" key="3">
    <source>
        <dbReference type="SAM" id="MobiDB-lite"/>
    </source>
</evidence>
<dbReference type="InterPro" id="IPR032675">
    <property type="entry name" value="LRR_dom_sf"/>
</dbReference>
<dbReference type="RefSeq" id="WP_203625868.1">
    <property type="nucleotide sequence ID" value="NZ_BOLQ01000001.1"/>
</dbReference>
<feature type="compositionally biased region" description="Acidic residues" evidence="3">
    <location>
        <begin position="184"/>
        <end position="211"/>
    </location>
</feature>
<dbReference type="NCBIfam" id="TIGR03715">
    <property type="entry name" value="KxYKxGKxW"/>
    <property type="match status" value="1"/>
</dbReference>
<feature type="compositionally biased region" description="Polar residues" evidence="3">
    <location>
        <begin position="212"/>
        <end position="226"/>
    </location>
</feature>
<dbReference type="PROSITE" id="PS51450">
    <property type="entry name" value="LRR"/>
    <property type="match status" value="1"/>
</dbReference>
<dbReference type="InterPro" id="IPR022263">
    <property type="entry name" value="KxYKxGKxW"/>
</dbReference>
<dbReference type="Pfam" id="PF19258">
    <property type="entry name" value="KxYKxGKxW_sig"/>
    <property type="match status" value="1"/>
</dbReference>
<feature type="compositionally biased region" description="Polar residues" evidence="3">
    <location>
        <begin position="52"/>
        <end position="76"/>
    </location>
</feature>
<evidence type="ECO:0000256" key="1">
    <source>
        <dbReference type="ARBA" id="ARBA00022729"/>
    </source>
</evidence>
<reference evidence="7" key="1">
    <citation type="journal article" date="2019" name="Int. J. Syst. Evol. Microbiol.">
        <title>The Global Catalogue of Microorganisms (GCM) 10K type strain sequencing project: providing services to taxonomists for standard genome sequencing and annotation.</title>
        <authorList>
            <consortium name="The Broad Institute Genomics Platform"/>
            <consortium name="The Broad Institute Genome Sequencing Center for Infectious Disease"/>
            <person name="Wu L."/>
            <person name="Ma J."/>
        </authorList>
    </citation>
    <scope>NUCLEOTIDE SEQUENCE [LARGE SCALE GENOMIC DNA]</scope>
    <source>
        <strain evidence="7">CCM 8980</strain>
    </source>
</reference>
<comment type="caution">
    <text evidence="6">The sequence shown here is derived from an EMBL/GenBank/DDBJ whole genome shotgun (WGS) entry which is preliminary data.</text>
</comment>
<evidence type="ECO:0000313" key="7">
    <source>
        <dbReference type="Proteomes" id="UP001597196"/>
    </source>
</evidence>
<feature type="domain" description="Mucin binding" evidence="5">
    <location>
        <begin position="772"/>
        <end position="858"/>
    </location>
</feature>
<dbReference type="Gene3D" id="2.60.40.4300">
    <property type="match status" value="2"/>
</dbReference>
<dbReference type="Pfam" id="PF17965">
    <property type="entry name" value="MucBP_2"/>
    <property type="match status" value="1"/>
</dbReference>
<dbReference type="Gene3D" id="3.80.10.10">
    <property type="entry name" value="Ribonuclease Inhibitor"/>
    <property type="match status" value="1"/>
</dbReference>
<evidence type="ECO:0000313" key="6">
    <source>
        <dbReference type="EMBL" id="MFD1428822.1"/>
    </source>
</evidence>
<dbReference type="InterPro" id="IPR009459">
    <property type="entry name" value="MucBP_dom"/>
</dbReference>
<dbReference type="Proteomes" id="UP001597196">
    <property type="component" value="Unassembled WGS sequence"/>
</dbReference>
<feature type="region of interest" description="Disordered" evidence="3">
    <location>
        <begin position="52"/>
        <end position="226"/>
    </location>
</feature>
<dbReference type="SUPFAM" id="SSF52058">
    <property type="entry name" value="L domain-like"/>
    <property type="match status" value="1"/>
</dbReference>
<organism evidence="6 7">
    <name type="scientific">Lacticaseibacillus mingshuiensis</name>
    <dbReference type="NCBI Taxonomy" id="2799574"/>
    <lineage>
        <taxon>Bacteria</taxon>
        <taxon>Bacillati</taxon>
        <taxon>Bacillota</taxon>
        <taxon>Bacilli</taxon>
        <taxon>Lactobacillales</taxon>
        <taxon>Lactobacillaceae</taxon>
        <taxon>Lacticaseibacillus</taxon>
    </lineage>
</organism>
<keyword evidence="7" id="KW-1185">Reference proteome</keyword>
<feature type="compositionally biased region" description="Polar residues" evidence="3">
    <location>
        <begin position="119"/>
        <end position="139"/>
    </location>
</feature>
<name>A0ABW4CEU9_9LACO</name>
<dbReference type="InterPro" id="IPR001611">
    <property type="entry name" value="Leu-rich_rpt"/>
</dbReference>
<dbReference type="EMBL" id="JBHTOC010000001">
    <property type="protein sequence ID" value="MFD1428822.1"/>
    <property type="molecule type" value="Genomic_DNA"/>
</dbReference>
<protein>
    <submittedName>
        <fullName evidence="6">MucBP domain-containing protein</fullName>
    </submittedName>
</protein>